<name>A0ABU9JJZ1_9GAMM</name>
<gene>
    <name evidence="2" type="ORF">AAE039_06245</name>
</gene>
<proteinExistence type="predicted"/>
<dbReference type="EMBL" id="JBBYHY010000003">
    <property type="protein sequence ID" value="MEL3953156.1"/>
    <property type="molecule type" value="Genomic_DNA"/>
</dbReference>
<evidence type="ECO:0000256" key="1">
    <source>
        <dbReference type="SAM" id="MobiDB-lite"/>
    </source>
</evidence>
<feature type="region of interest" description="Disordered" evidence="1">
    <location>
        <begin position="72"/>
        <end position="99"/>
    </location>
</feature>
<reference evidence="2 3" key="1">
    <citation type="submission" date="2024-04" db="EMBL/GenBank/DDBJ databases">
        <title>Bacterial endophytes with biocontrol capabilities against important plant pathogens.</title>
        <authorList>
            <person name="Alayande K.A."/>
        </authorList>
    </citation>
    <scope>NUCLEOTIDE SEQUENCE [LARGE SCALE GENOMIC DNA]</scope>
    <source>
        <strain evidence="2 3">KV22</strain>
    </source>
</reference>
<accession>A0ABU9JJZ1</accession>
<dbReference type="RefSeq" id="WP_019184791.1">
    <property type="nucleotide sequence ID" value="NZ_JBBYHY010000003.1"/>
</dbReference>
<comment type="caution">
    <text evidence="2">The sequence shown here is derived from an EMBL/GenBank/DDBJ whole genome shotgun (WGS) entry which is preliminary data.</text>
</comment>
<protein>
    <submittedName>
        <fullName evidence="2">Uncharacterized protein</fullName>
    </submittedName>
</protein>
<sequence length="99" mass="10793">MIASLGSINARLDALEAALHDENLVEAGRQLDALDAAQRNYLAGPSALFDVPGLASLQARQQRIMLFMMRQREGASRSGRDHRHPPRAAQARLCAESLS</sequence>
<dbReference type="Proteomes" id="UP001455088">
    <property type="component" value="Unassembled WGS sequence"/>
</dbReference>
<organism evidence="2 3">
    <name type="scientific">Stenotrophomonas bentonitica</name>
    <dbReference type="NCBI Taxonomy" id="1450134"/>
    <lineage>
        <taxon>Bacteria</taxon>
        <taxon>Pseudomonadati</taxon>
        <taxon>Pseudomonadota</taxon>
        <taxon>Gammaproteobacteria</taxon>
        <taxon>Lysobacterales</taxon>
        <taxon>Lysobacteraceae</taxon>
        <taxon>Stenotrophomonas</taxon>
    </lineage>
</organism>
<keyword evidence="3" id="KW-1185">Reference proteome</keyword>
<evidence type="ECO:0000313" key="3">
    <source>
        <dbReference type="Proteomes" id="UP001455088"/>
    </source>
</evidence>
<evidence type="ECO:0000313" key="2">
    <source>
        <dbReference type="EMBL" id="MEL3953156.1"/>
    </source>
</evidence>